<keyword evidence="8 10" id="KW-0472">Membrane</keyword>
<evidence type="ECO:0000313" key="13">
    <source>
        <dbReference type="Proteomes" id="UP000006755"/>
    </source>
</evidence>
<dbReference type="InterPro" id="IPR050469">
    <property type="entry name" value="Diguanylate_Cyclase"/>
</dbReference>
<dbReference type="InterPro" id="IPR043128">
    <property type="entry name" value="Rev_trsase/Diguanyl_cyclase"/>
</dbReference>
<evidence type="ECO:0000256" key="3">
    <source>
        <dbReference type="ARBA" id="ARBA00004665"/>
    </source>
</evidence>
<dbReference type="GO" id="GO:0043709">
    <property type="term" value="P:cell adhesion involved in single-species biofilm formation"/>
    <property type="evidence" value="ECO:0007669"/>
    <property type="project" value="TreeGrafter"/>
</dbReference>
<gene>
    <name evidence="12" type="ORF">B3C1_16124</name>
</gene>
<evidence type="ECO:0000256" key="9">
    <source>
        <dbReference type="ARBA" id="ARBA00034247"/>
    </source>
</evidence>
<name>K2J1B3_9GAMM</name>
<feature type="transmembrane region" description="Helical" evidence="10">
    <location>
        <begin position="102"/>
        <end position="130"/>
    </location>
</feature>
<dbReference type="STRING" id="745411.B3C1_16124"/>
<comment type="cofactor">
    <cofactor evidence="1">
        <name>Mg(2+)</name>
        <dbReference type="ChEBI" id="CHEBI:18420"/>
    </cofactor>
</comment>
<evidence type="ECO:0000256" key="10">
    <source>
        <dbReference type="SAM" id="Phobius"/>
    </source>
</evidence>
<dbReference type="EMBL" id="AMRI01000027">
    <property type="protein sequence ID" value="EKE68928.1"/>
    <property type="molecule type" value="Genomic_DNA"/>
</dbReference>
<organism evidence="12 13">
    <name type="scientific">Gallaecimonas xiamenensis 3-C-1</name>
    <dbReference type="NCBI Taxonomy" id="745411"/>
    <lineage>
        <taxon>Bacteria</taxon>
        <taxon>Pseudomonadati</taxon>
        <taxon>Pseudomonadota</taxon>
        <taxon>Gammaproteobacteria</taxon>
        <taxon>Enterobacterales</taxon>
        <taxon>Gallaecimonadaceae</taxon>
        <taxon>Gallaecimonas</taxon>
    </lineage>
</organism>
<dbReference type="PANTHER" id="PTHR45138:SF9">
    <property type="entry name" value="DIGUANYLATE CYCLASE DGCM-RELATED"/>
    <property type="match status" value="1"/>
</dbReference>
<dbReference type="InterPro" id="IPR007895">
    <property type="entry name" value="MASE1"/>
</dbReference>
<dbReference type="SUPFAM" id="SSF55073">
    <property type="entry name" value="Nucleotide cyclase"/>
    <property type="match status" value="1"/>
</dbReference>
<keyword evidence="13" id="KW-1185">Reference proteome</keyword>
<dbReference type="GO" id="GO:1902201">
    <property type="term" value="P:negative regulation of bacterial-type flagellum-dependent cell motility"/>
    <property type="evidence" value="ECO:0007669"/>
    <property type="project" value="TreeGrafter"/>
</dbReference>
<dbReference type="GO" id="GO:0052621">
    <property type="term" value="F:diguanylate cyclase activity"/>
    <property type="evidence" value="ECO:0007669"/>
    <property type="project" value="UniProtKB-EC"/>
</dbReference>
<feature type="transmembrane region" description="Helical" evidence="10">
    <location>
        <begin position="21"/>
        <end position="44"/>
    </location>
</feature>
<comment type="subcellular location">
    <subcellularLocation>
        <location evidence="2">Cell membrane</location>
        <topology evidence="2">Multi-pass membrane protein</topology>
    </subcellularLocation>
</comment>
<evidence type="ECO:0000256" key="8">
    <source>
        <dbReference type="ARBA" id="ARBA00023136"/>
    </source>
</evidence>
<feature type="transmembrane region" description="Helical" evidence="10">
    <location>
        <begin position="277"/>
        <end position="296"/>
    </location>
</feature>
<dbReference type="FunFam" id="3.30.70.270:FF:000001">
    <property type="entry name" value="Diguanylate cyclase domain protein"/>
    <property type="match status" value="1"/>
</dbReference>
<keyword evidence="5" id="KW-1003">Cell membrane</keyword>
<dbReference type="CDD" id="cd01949">
    <property type="entry name" value="GGDEF"/>
    <property type="match status" value="1"/>
</dbReference>
<evidence type="ECO:0000313" key="12">
    <source>
        <dbReference type="EMBL" id="EKE68928.1"/>
    </source>
</evidence>
<feature type="transmembrane region" description="Helical" evidence="10">
    <location>
        <begin position="56"/>
        <end position="73"/>
    </location>
</feature>
<evidence type="ECO:0000256" key="6">
    <source>
        <dbReference type="ARBA" id="ARBA00022692"/>
    </source>
</evidence>
<dbReference type="AlphaFoldDB" id="K2J1B3"/>
<evidence type="ECO:0000256" key="2">
    <source>
        <dbReference type="ARBA" id="ARBA00004651"/>
    </source>
</evidence>
<dbReference type="eggNOG" id="COG3706">
    <property type="taxonomic scope" value="Bacteria"/>
</dbReference>
<dbReference type="EC" id="2.7.7.65" evidence="4"/>
<keyword evidence="6 10" id="KW-0812">Transmembrane</keyword>
<evidence type="ECO:0000256" key="7">
    <source>
        <dbReference type="ARBA" id="ARBA00022989"/>
    </source>
</evidence>
<dbReference type="InterPro" id="IPR029787">
    <property type="entry name" value="Nucleotide_cyclase"/>
</dbReference>
<dbReference type="eggNOG" id="COG3447">
    <property type="taxonomic scope" value="Bacteria"/>
</dbReference>
<comment type="caution">
    <text evidence="12">The sequence shown here is derived from an EMBL/GenBank/DDBJ whole genome shotgun (WGS) entry which is preliminary data.</text>
</comment>
<dbReference type="Pfam" id="PF00990">
    <property type="entry name" value="GGDEF"/>
    <property type="match status" value="1"/>
</dbReference>
<comment type="pathway">
    <text evidence="3">Purine metabolism; 3',5'-cyclic di-GMP biosynthesis.</text>
</comment>
<keyword evidence="7 10" id="KW-1133">Transmembrane helix</keyword>
<dbReference type="Pfam" id="PF05231">
    <property type="entry name" value="MASE1"/>
    <property type="match status" value="1"/>
</dbReference>
<evidence type="ECO:0000259" key="11">
    <source>
        <dbReference type="PROSITE" id="PS50887"/>
    </source>
</evidence>
<dbReference type="SMART" id="SM00267">
    <property type="entry name" value="GGDEF"/>
    <property type="match status" value="1"/>
</dbReference>
<dbReference type="Proteomes" id="UP000006755">
    <property type="component" value="Unassembled WGS sequence"/>
</dbReference>
<evidence type="ECO:0000256" key="1">
    <source>
        <dbReference type="ARBA" id="ARBA00001946"/>
    </source>
</evidence>
<feature type="transmembrane region" description="Helical" evidence="10">
    <location>
        <begin position="142"/>
        <end position="161"/>
    </location>
</feature>
<dbReference type="NCBIfam" id="TIGR00254">
    <property type="entry name" value="GGDEF"/>
    <property type="match status" value="1"/>
</dbReference>
<comment type="catalytic activity">
    <reaction evidence="9">
        <text>2 GTP = 3',3'-c-di-GMP + 2 diphosphate</text>
        <dbReference type="Rhea" id="RHEA:24898"/>
        <dbReference type="ChEBI" id="CHEBI:33019"/>
        <dbReference type="ChEBI" id="CHEBI:37565"/>
        <dbReference type="ChEBI" id="CHEBI:58805"/>
        <dbReference type="EC" id="2.7.7.65"/>
    </reaction>
</comment>
<evidence type="ECO:0000256" key="4">
    <source>
        <dbReference type="ARBA" id="ARBA00012528"/>
    </source>
</evidence>
<reference evidence="12 13" key="1">
    <citation type="journal article" date="2012" name="J. Bacteriol.">
        <title>Genome Sequence of Gallaecimonas xiamenensis Type Strain 3-C-1.</title>
        <authorList>
            <person name="Lai Q."/>
            <person name="Wang L."/>
            <person name="Wang W."/>
            <person name="Shao Z."/>
        </authorList>
    </citation>
    <scope>NUCLEOTIDE SEQUENCE [LARGE SCALE GENOMIC DNA]</scope>
    <source>
        <strain evidence="12 13">3-C-1</strain>
    </source>
</reference>
<feature type="domain" description="GGDEF" evidence="11">
    <location>
        <begin position="365"/>
        <end position="495"/>
    </location>
</feature>
<protein>
    <recommendedName>
        <fullName evidence="4">diguanylate cyclase</fullName>
        <ecNumber evidence="4">2.7.7.65</ecNumber>
    </recommendedName>
</protein>
<feature type="transmembrane region" description="Helical" evidence="10">
    <location>
        <begin position="251"/>
        <end position="270"/>
    </location>
</feature>
<dbReference type="PROSITE" id="PS50887">
    <property type="entry name" value="GGDEF"/>
    <property type="match status" value="1"/>
</dbReference>
<dbReference type="GO" id="GO:0005886">
    <property type="term" value="C:plasma membrane"/>
    <property type="evidence" value="ECO:0007669"/>
    <property type="project" value="UniProtKB-SubCell"/>
</dbReference>
<proteinExistence type="predicted"/>
<dbReference type="PANTHER" id="PTHR45138">
    <property type="entry name" value="REGULATORY COMPONENTS OF SENSORY TRANSDUCTION SYSTEM"/>
    <property type="match status" value="1"/>
</dbReference>
<sequence length="496" mass="54648">MQKPYPPEPALPQSLPWRLRFNAILVRYPLLSHLLLALLWLGMWRASALLEYAPHASIWFPPAGVSFAALLLVGRRALPSLWVCGLISTFWENSLYQSQHPWPVLVSAGVLFALAHSLSYWLGAAFIQLLAKKALRHNLPKIILTFLLVGPMAALLATAFGTQALALGGVMPEAAARNIWLAWWIGDLIGVVVLTPLFVSLVAQIYPKSGAWLSDVGLRQEGGPLYGYLTKLLLSALLLTLAMVLTAQFHYQEVAFSVFFLCIPQMWIVYTENPLRGGLSLAILSTLTALWIKLMGLSEHALIYQFAINVLAASTYFGLTVPVLVSHNVRLRELALEDNLTKVASRNHFFDQAQQELQRAAHYRQPIALVVFDIDHFKDINDSLGHSAGDSALRQVAKAARQQLRQADLLGRFGGDEFLLLLPGSNLAEAQVAAHRLRRALQGIRVKGPEQPLSGSFGVVEVAEDEDIFAAFDRADGLLLEAKRLGRNRVQASPAA</sequence>
<dbReference type="Gene3D" id="3.30.70.270">
    <property type="match status" value="1"/>
</dbReference>
<accession>K2J1B3</accession>
<feature type="transmembrane region" description="Helical" evidence="10">
    <location>
        <begin position="181"/>
        <end position="205"/>
    </location>
</feature>
<feature type="transmembrane region" description="Helical" evidence="10">
    <location>
        <begin position="225"/>
        <end position="245"/>
    </location>
</feature>
<dbReference type="RefSeq" id="WP_008486136.1">
    <property type="nucleotide sequence ID" value="NZ_AMRI01000027.1"/>
</dbReference>
<evidence type="ECO:0000256" key="5">
    <source>
        <dbReference type="ARBA" id="ARBA00022475"/>
    </source>
</evidence>
<feature type="transmembrane region" description="Helical" evidence="10">
    <location>
        <begin position="302"/>
        <end position="325"/>
    </location>
</feature>
<dbReference type="InterPro" id="IPR000160">
    <property type="entry name" value="GGDEF_dom"/>
</dbReference>